<evidence type="ECO:0000256" key="8">
    <source>
        <dbReference type="ARBA" id="ARBA00023224"/>
    </source>
</evidence>
<feature type="transmembrane region" description="Helical" evidence="10">
    <location>
        <begin position="163"/>
        <end position="186"/>
    </location>
</feature>
<keyword evidence="8 9" id="KW-0807">Transducer</keyword>
<keyword evidence="3 9" id="KW-0812">Transmembrane</keyword>
<dbReference type="PANTHER" id="PTHR24231">
    <property type="entry name" value="PURINOCEPTOR-RELATED G-PROTEIN COUPLED RECEPTOR"/>
    <property type="match status" value="1"/>
</dbReference>
<evidence type="ECO:0000256" key="1">
    <source>
        <dbReference type="ARBA" id="ARBA00004651"/>
    </source>
</evidence>
<dbReference type="Ensembl" id="ENSPKIT00000037390.1">
    <property type="protein sequence ID" value="ENSPKIP00000012982.1"/>
    <property type="gene ID" value="ENSPKIG00000000578.1"/>
</dbReference>
<feature type="transmembrane region" description="Helical" evidence="10">
    <location>
        <begin position="260"/>
        <end position="281"/>
    </location>
</feature>
<evidence type="ECO:0000256" key="9">
    <source>
        <dbReference type="RuleBase" id="RU000688"/>
    </source>
</evidence>
<feature type="domain" description="G-protein coupled receptors family 1 profile" evidence="11">
    <location>
        <begin position="64"/>
        <end position="320"/>
    </location>
</feature>
<reference evidence="12" key="2">
    <citation type="submission" date="2025-09" db="UniProtKB">
        <authorList>
            <consortium name="Ensembl"/>
        </authorList>
    </citation>
    <scope>IDENTIFICATION</scope>
</reference>
<name>A0A3B3R2J1_9TELE</name>
<dbReference type="Proteomes" id="UP000261540">
    <property type="component" value="Unplaced"/>
</dbReference>
<reference evidence="12" key="1">
    <citation type="submission" date="2025-08" db="UniProtKB">
        <authorList>
            <consortium name="Ensembl"/>
        </authorList>
    </citation>
    <scope>IDENTIFICATION</scope>
</reference>
<evidence type="ECO:0000256" key="6">
    <source>
        <dbReference type="ARBA" id="ARBA00023136"/>
    </source>
</evidence>
<dbReference type="PANTHER" id="PTHR24231:SF35">
    <property type="entry name" value="P2Y PURINOCEPTOR 4-LIKE"/>
    <property type="match status" value="1"/>
</dbReference>
<accession>A0A3B3R2J1</accession>
<dbReference type="GeneTree" id="ENSGT01150000286937"/>
<feature type="transmembrane region" description="Helical" evidence="10">
    <location>
        <begin position="124"/>
        <end position="143"/>
    </location>
</feature>
<dbReference type="SUPFAM" id="SSF81321">
    <property type="entry name" value="Family A G protein-coupled receptor-like"/>
    <property type="match status" value="1"/>
</dbReference>
<organism evidence="12 13">
    <name type="scientific">Paramormyrops kingsleyae</name>
    <dbReference type="NCBI Taxonomy" id="1676925"/>
    <lineage>
        <taxon>Eukaryota</taxon>
        <taxon>Metazoa</taxon>
        <taxon>Chordata</taxon>
        <taxon>Craniata</taxon>
        <taxon>Vertebrata</taxon>
        <taxon>Euteleostomi</taxon>
        <taxon>Actinopterygii</taxon>
        <taxon>Neopterygii</taxon>
        <taxon>Teleostei</taxon>
        <taxon>Osteoglossocephala</taxon>
        <taxon>Osteoglossomorpha</taxon>
        <taxon>Osteoglossiformes</taxon>
        <taxon>Mormyridae</taxon>
        <taxon>Paramormyrops</taxon>
    </lineage>
</organism>
<evidence type="ECO:0000256" key="10">
    <source>
        <dbReference type="SAM" id="Phobius"/>
    </source>
</evidence>
<dbReference type="PRINTS" id="PR00237">
    <property type="entry name" value="GPCRRHODOPSN"/>
</dbReference>
<dbReference type="InterPro" id="IPR017452">
    <property type="entry name" value="GPCR_Rhodpsn_7TM"/>
</dbReference>
<protein>
    <submittedName>
        <fullName evidence="12">P2Y purinoceptor 2-like</fullName>
    </submittedName>
</protein>
<keyword evidence="6 10" id="KW-0472">Membrane</keyword>
<dbReference type="AlphaFoldDB" id="A0A3B3R2J1"/>
<evidence type="ECO:0000256" key="4">
    <source>
        <dbReference type="ARBA" id="ARBA00022989"/>
    </source>
</evidence>
<dbReference type="GO" id="GO:0005886">
    <property type="term" value="C:plasma membrane"/>
    <property type="evidence" value="ECO:0007669"/>
    <property type="project" value="UniProtKB-SubCell"/>
</dbReference>
<dbReference type="Gene3D" id="1.20.1070.10">
    <property type="entry name" value="Rhodopsin 7-helix transmembrane proteins"/>
    <property type="match status" value="1"/>
</dbReference>
<evidence type="ECO:0000256" key="5">
    <source>
        <dbReference type="ARBA" id="ARBA00023040"/>
    </source>
</evidence>
<sequence length="328" mass="36996">MSGEIKPYVIRTPYEITFKMNSCSVEPLNTVAVNLSHLEYCSPEPQHLTITVLLCLVFLVGFVLNSFSLWVFCYRISHWTSSNVLQFHLALSDAIITPAAPLMATYFIKSNHWTFGSFLCKAKIALLTMHLYGSILFLMLISVHRYIVVVQYKKTSPMKQVKFVHKLCGGIWLLLLASGTAIFGLFNTSNVGNQTLCLSIHQNEYMQVYFTVNLFILILGFLVPFAVTVVCYILLASSVSRINTTTKKGRAIKSKSHKTVAICLAIFGFCFMPIALVRTIAVVVKMFFPNECKLLVKLETAYYICWIFAGANCCVDPLLYCFVSRDFN</sequence>
<feature type="transmembrane region" description="Helical" evidence="10">
    <location>
        <begin position="84"/>
        <end position="104"/>
    </location>
</feature>
<evidence type="ECO:0000313" key="12">
    <source>
        <dbReference type="Ensembl" id="ENSPKIP00000012982.1"/>
    </source>
</evidence>
<dbReference type="Pfam" id="PF00001">
    <property type="entry name" value="7tm_1"/>
    <property type="match status" value="1"/>
</dbReference>
<dbReference type="GO" id="GO:0004930">
    <property type="term" value="F:G protein-coupled receptor activity"/>
    <property type="evidence" value="ECO:0007669"/>
    <property type="project" value="UniProtKB-KW"/>
</dbReference>
<dbReference type="PROSITE" id="PS00237">
    <property type="entry name" value="G_PROTEIN_RECEP_F1_1"/>
    <property type="match status" value="1"/>
</dbReference>
<dbReference type="PROSITE" id="PS50262">
    <property type="entry name" value="G_PROTEIN_RECEP_F1_2"/>
    <property type="match status" value="1"/>
</dbReference>
<comment type="subcellular location">
    <subcellularLocation>
        <location evidence="1">Cell membrane</location>
        <topology evidence="1">Multi-pass membrane protein</topology>
    </subcellularLocation>
</comment>
<keyword evidence="7 9" id="KW-0675">Receptor</keyword>
<evidence type="ECO:0000256" key="3">
    <source>
        <dbReference type="ARBA" id="ARBA00022692"/>
    </source>
</evidence>
<keyword evidence="4 10" id="KW-1133">Transmembrane helix</keyword>
<keyword evidence="13" id="KW-1185">Reference proteome</keyword>
<feature type="transmembrane region" description="Helical" evidence="10">
    <location>
        <begin position="48"/>
        <end position="72"/>
    </location>
</feature>
<evidence type="ECO:0000256" key="7">
    <source>
        <dbReference type="ARBA" id="ARBA00023170"/>
    </source>
</evidence>
<keyword evidence="5 9" id="KW-0297">G-protein coupled receptor</keyword>
<feature type="transmembrane region" description="Helical" evidence="10">
    <location>
        <begin position="301"/>
        <end position="323"/>
    </location>
</feature>
<dbReference type="InterPro" id="IPR000276">
    <property type="entry name" value="GPCR_Rhodpsn"/>
</dbReference>
<comment type="similarity">
    <text evidence="9">Belongs to the G-protein coupled receptor 1 family.</text>
</comment>
<feature type="transmembrane region" description="Helical" evidence="10">
    <location>
        <begin position="206"/>
        <end position="239"/>
    </location>
</feature>
<evidence type="ECO:0000313" key="13">
    <source>
        <dbReference type="Proteomes" id="UP000261540"/>
    </source>
</evidence>
<proteinExistence type="inferred from homology"/>
<keyword evidence="2" id="KW-1003">Cell membrane</keyword>
<evidence type="ECO:0000256" key="2">
    <source>
        <dbReference type="ARBA" id="ARBA00022475"/>
    </source>
</evidence>
<evidence type="ECO:0000259" key="11">
    <source>
        <dbReference type="PROSITE" id="PS50262"/>
    </source>
</evidence>